<feature type="transmembrane region" description="Helical" evidence="9">
    <location>
        <begin position="277"/>
        <end position="298"/>
    </location>
</feature>
<evidence type="ECO:0000256" key="6">
    <source>
        <dbReference type="ARBA" id="ARBA00022840"/>
    </source>
</evidence>
<feature type="transmembrane region" description="Helical" evidence="9">
    <location>
        <begin position="32"/>
        <end position="49"/>
    </location>
</feature>
<dbReference type="PANTHER" id="PTHR45772">
    <property type="entry name" value="CONSERVED COMPONENT OF ABC TRANSPORTER FOR NATURAL AMINO ACIDS-RELATED"/>
    <property type="match status" value="1"/>
</dbReference>
<comment type="caution">
    <text evidence="11">The sequence shown here is derived from an EMBL/GenBank/DDBJ whole genome shotgun (WGS) entry which is preliminary data.</text>
</comment>
<sequence>MKRWMGLVPLIAAAWFLPYTLGGYAIHVADVAIIFAVLAVGLGLTMGVAGQINLAQVAFFGVGAYAVAILTTEAGLGFWTAAVLAVLIAVVFGVLTGIPALRMQSHYLGIVTLGLALAFTNWVTNSTIAGRAEGISDLPVPPMFGIDLSSGYLFYYVELVAFAVALAFALFVTHSPLGRRLRAMRDDDLAAGALGAEIPLLRMTAFVLSGLYGGLAGVLYAGLIRFVAPESFNIANMFLLLAMVIIGGRSSILGCVVGAVALSLVREALLDASGYAQLGYGLVVVLVVVFAPKGLAGLPGQLRSVLRRRTGGSRAQLGAFRPYDPAPAASGESALEVREVTKRFKGLVALDKVSLSVPTGQIRGIVGPNGSGKTTLFNVISGFYDPTEGSVELGGRAATGLAPYRLSLRGVARTFQNLRLFEDLSVRENLLLALDRTRTSWIWRYAVLPWQVLGYERTLHRRTAELIDRFGLAEVADAEPRSLPYGIQRRIELARAMAMSPSLLLLDEPAAGLNGEEVRQLADIVRSIRDSGVTVIIIEHNMSLVMSLCDQVTVLSSGRVIADGPPAEVAVHPDVVAAYLGDSMAAPTEETAEAAVEEATR</sequence>
<dbReference type="InterPro" id="IPR032823">
    <property type="entry name" value="BCA_ABC_TP_C"/>
</dbReference>
<organism evidence="11 12">
    <name type="scientific">Nonomuraea bangladeshensis</name>
    <dbReference type="NCBI Taxonomy" id="404385"/>
    <lineage>
        <taxon>Bacteria</taxon>
        <taxon>Bacillati</taxon>
        <taxon>Actinomycetota</taxon>
        <taxon>Actinomycetes</taxon>
        <taxon>Streptosporangiales</taxon>
        <taxon>Streptosporangiaceae</taxon>
        <taxon>Nonomuraea</taxon>
    </lineage>
</organism>
<dbReference type="Pfam" id="PF00005">
    <property type="entry name" value="ABC_tran"/>
    <property type="match status" value="1"/>
</dbReference>
<evidence type="ECO:0000313" key="11">
    <source>
        <dbReference type="EMBL" id="MEV4285636.1"/>
    </source>
</evidence>
<keyword evidence="3" id="KW-1003">Cell membrane</keyword>
<dbReference type="InterPro" id="IPR051120">
    <property type="entry name" value="ABC_AA/LPS_Transport"/>
</dbReference>
<evidence type="ECO:0000313" key="12">
    <source>
        <dbReference type="Proteomes" id="UP001552427"/>
    </source>
</evidence>
<evidence type="ECO:0000256" key="3">
    <source>
        <dbReference type="ARBA" id="ARBA00022475"/>
    </source>
</evidence>
<gene>
    <name evidence="11" type="ORF">AB0K40_09025</name>
</gene>
<evidence type="ECO:0000256" key="4">
    <source>
        <dbReference type="ARBA" id="ARBA00022692"/>
    </source>
</evidence>
<feature type="transmembrane region" description="Helical" evidence="9">
    <location>
        <begin position="107"/>
        <end position="124"/>
    </location>
</feature>
<feature type="transmembrane region" description="Helical" evidence="9">
    <location>
        <begin position="234"/>
        <end position="265"/>
    </location>
</feature>
<dbReference type="PROSITE" id="PS50893">
    <property type="entry name" value="ABC_TRANSPORTER_2"/>
    <property type="match status" value="1"/>
</dbReference>
<evidence type="ECO:0000256" key="2">
    <source>
        <dbReference type="ARBA" id="ARBA00022448"/>
    </source>
</evidence>
<evidence type="ECO:0000256" key="9">
    <source>
        <dbReference type="SAM" id="Phobius"/>
    </source>
</evidence>
<dbReference type="SUPFAM" id="SSF52540">
    <property type="entry name" value="P-loop containing nucleoside triphosphate hydrolases"/>
    <property type="match status" value="1"/>
</dbReference>
<dbReference type="PANTHER" id="PTHR45772:SF9">
    <property type="entry name" value="CONSERVED COMPONENT OF ABC TRANSPORTER FOR NATURAL AMINO ACIDS"/>
    <property type="match status" value="1"/>
</dbReference>
<dbReference type="Pfam" id="PF02653">
    <property type="entry name" value="BPD_transp_2"/>
    <property type="match status" value="1"/>
</dbReference>
<dbReference type="EMBL" id="JBFARM010000003">
    <property type="protein sequence ID" value="MEV4285636.1"/>
    <property type="molecule type" value="Genomic_DNA"/>
</dbReference>
<evidence type="ECO:0000256" key="8">
    <source>
        <dbReference type="ARBA" id="ARBA00023136"/>
    </source>
</evidence>
<evidence type="ECO:0000259" key="10">
    <source>
        <dbReference type="PROSITE" id="PS50893"/>
    </source>
</evidence>
<feature type="transmembrane region" description="Helical" evidence="9">
    <location>
        <begin position="54"/>
        <end position="70"/>
    </location>
</feature>
<keyword evidence="4 9" id="KW-0812">Transmembrane</keyword>
<protein>
    <submittedName>
        <fullName evidence="11">Branched-chain amino acid ABC transporter ATP-binding protein/permease</fullName>
    </submittedName>
</protein>
<dbReference type="InterPro" id="IPR003593">
    <property type="entry name" value="AAA+_ATPase"/>
</dbReference>
<feature type="transmembrane region" description="Helical" evidence="9">
    <location>
        <begin position="153"/>
        <end position="172"/>
    </location>
</feature>
<dbReference type="RefSeq" id="WP_364446534.1">
    <property type="nucleotide sequence ID" value="NZ_JBFARM010000003.1"/>
</dbReference>
<dbReference type="CDD" id="cd03219">
    <property type="entry name" value="ABC_Mj1267_LivG_branched"/>
    <property type="match status" value="1"/>
</dbReference>
<dbReference type="InterPro" id="IPR003439">
    <property type="entry name" value="ABC_transporter-like_ATP-bd"/>
</dbReference>
<dbReference type="GO" id="GO:0005524">
    <property type="term" value="F:ATP binding"/>
    <property type="evidence" value="ECO:0007669"/>
    <property type="project" value="UniProtKB-KW"/>
</dbReference>
<feature type="domain" description="ABC transporter" evidence="10">
    <location>
        <begin position="335"/>
        <end position="582"/>
    </location>
</feature>
<evidence type="ECO:0000256" key="5">
    <source>
        <dbReference type="ARBA" id="ARBA00022741"/>
    </source>
</evidence>
<proteinExistence type="predicted"/>
<accession>A0ABV3GZB4</accession>
<keyword evidence="6 11" id="KW-0067">ATP-binding</keyword>
<dbReference type="Proteomes" id="UP001552427">
    <property type="component" value="Unassembled WGS sequence"/>
</dbReference>
<dbReference type="CDD" id="cd06581">
    <property type="entry name" value="TM_PBP1_LivM_like"/>
    <property type="match status" value="1"/>
</dbReference>
<evidence type="ECO:0000256" key="7">
    <source>
        <dbReference type="ARBA" id="ARBA00022989"/>
    </source>
</evidence>
<dbReference type="InterPro" id="IPR027417">
    <property type="entry name" value="P-loop_NTPase"/>
</dbReference>
<comment type="subcellular location">
    <subcellularLocation>
        <location evidence="1">Cell membrane</location>
        <topology evidence="1">Multi-pass membrane protein</topology>
    </subcellularLocation>
</comment>
<dbReference type="Gene3D" id="3.40.50.300">
    <property type="entry name" value="P-loop containing nucleotide triphosphate hydrolases"/>
    <property type="match status" value="1"/>
</dbReference>
<keyword evidence="7 9" id="KW-1133">Transmembrane helix</keyword>
<keyword evidence="12" id="KW-1185">Reference proteome</keyword>
<dbReference type="Pfam" id="PF12399">
    <property type="entry name" value="BCA_ABC_TP_C"/>
    <property type="match status" value="1"/>
</dbReference>
<evidence type="ECO:0000256" key="1">
    <source>
        <dbReference type="ARBA" id="ARBA00004651"/>
    </source>
</evidence>
<keyword evidence="5" id="KW-0547">Nucleotide-binding</keyword>
<feature type="transmembrane region" description="Helical" evidence="9">
    <location>
        <begin position="205"/>
        <end position="228"/>
    </location>
</feature>
<dbReference type="SMART" id="SM00382">
    <property type="entry name" value="AAA"/>
    <property type="match status" value="1"/>
</dbReference>
<dbReference type="InterPro" id="IPR001851">
    <property type="entry name" value="ABC_transp_permease"/>
</dbReference>
<keyword evidence="2" id="KW-0813">Transport</keyword>
<dbReference type="InterPro" id="IPR043428">
    <property type="entry name" value="LivM-like"/>
</dbReference>
<keyword evidence="8 9" id="KW-0472">Membrane</keyword>
<reference evidence="11 12" key="1">
    <citation type="submission" date="2024-06" db="EMBL/GenBank/DDBJ databases">
        <title>The Natural Products Discovery Center: Release of the First 8490 Sequenced Strains for Exploring Actinobacteria Biosynthetic Diversity.</title>
        <authorList>
            <person name="Kalkreuter E."/>
            <person name="Kautsar S.A."/>
            <person name="Yang D."/>
            <person name="Bader C.D."/>
            <person name="Teijaro C.N."/>
            <person name="Fluegel L."/>
            <person name="Davis C.M."/>
            <person name="Simpson J.R."/>
            <person name="Lauterbach L."/>
            <person name="Steele A.D."/>
            <person name="Gui C."/>
            <person name="Meng S."/>
            <person name="Li G."/>
            <person name="Viehrig K."/>
            <person name="Ye F."/>
            <person name="Su P."/>
            <person name="Kiefer A.F."/>
            <person name="Nichols A."/>
            <person name="Cepeda A.J."/>
            <person name="Yan W."/>
            <person name="Fan B."/>
            <person name="Jiang Y."/>
            <person name="Adhikari A."/>
            <person name="Zheng C.-J."/>
            <person name="Schuster L."/>
            <person name="Cowan T.M."/>
            <person name="Smanski M.J."/>
            <person name="Chevrette M.G."/>
            <person name="De Carvalho L.P.S."/>
            <person name="Shen B."/>
        </authorList>
    </citation>
    <scope>NUCLEOTIDE SEQUENCE [LARGE SCALE GENOMIC DNA]</scope>
    <source>
        <strain evidence="11 12">NPDC049574</strain>
    </source>
</reference>
<name>A0ABV3GZB4_9ACTN</name>
<feature type="transmembrane region" description="Helical" evidence="9">
    <location>
        <begin position="76"/>
        <end position="95"/>
    </location>
</feature>